<feature type="chain" id="PRO_5021881277" description="Imelysin" evidence="2">
    <location>
        <begin position="25"/>
        <end position="335"/>
    </location>
</feature>
<gene>
    <name evidence="3" type="ORF">Pan216_50630</name>
</gene>
<dbReference type="KEGG" id="knv:Pan216_50630"/>
<dbReference type="OrthoDB" id="274940at2"/>
<protein>
    <recommendedName>
        <fullName evidence="5">Imelysin</fullName>
    </recommendedName>
</protein>
<evidence type="ECO:0000313" key="3">
    <source>
        <dbReference type="EMBL" id="QDU64174.1"/>
    </source>
</evidence>
<dbReference type="AlphaFoldDB" id="A0A518BB16"/>
<keyword evidence="4" id="KW-1185">Reference proteome</keyword>
<evidence type="ECO:0000256" key="1">
    <source>
        <dbReference type="SAM" id="MobiDB-lite"/>
    </source>
</evidence>
<sequence length="335" mass="37266" precursor="true">MPTSHVHGVCATLLLLVAPIVSLANEADTGDQGGPAKEILPADVLVEVDLVRQRLQQLRSVMGRPENRNPDLFIEGAAPREVYFQALTLFRKADRLCAEHTAERFEAPEPPVRNIRSADVFQVVSQAGDRIDRVRQSAGIDEDVSPAERDPTTTPDDVFRSIVQANRQLNLLLDRQVSPSDVFEEVTFGIGYAASILATFPGSDRIPEAPAFEGSKRPANVYQRLVDCFARIRKIAQLSGLDVLELRMDEEVDQEASPSDVFDIASLLVSELAFIHSQLPDAKPPRRTVYPGRKFPSHVYQRVGILERQLIELEKWVGDDPNWLKRAGATRATTR</sequence>
<feature type="signal peptide" evidence="2">
    <location>
        <begin position="1"/>
        <end position="24"/>
    </location>
</feature>
<evidence type="ECO:0008006" key="5">
    <source>
        <dbReference type="Google" id="ProtNLM"/>
    </source>
</evidence>
<evidence type="ECO:0000256" key="2">
    <source>
        <dbReference type="SAM" id="SignalP"/>
    </source>
</evidence>
<organism evidence="3 4">
    <name type="scientific">Kolteria novifilia</name>
    <dbReference type="NCBI Taxonomy" id="2527975"/>
    <lineage>
        <taxon>Bacteria</taxon>
        <taxon>Pseudomonadati</taxon>
        <taxon>Planctomycetota</taxon>
        <taxon>Planctomycetia</taxon>
        <taxon>Kolteriales</taxon>
        <taxon>Kolteriaceae</taxon>
        <taxon>Kolteria</taxon>
    </lineage>
</organism>
<keyword evidence="2" id="KW-0732">Signal</keyword>
<name>A0A518BB16_9BACT</name>
<dbReference type="RefSeq" id="WP_145262191.1">
    <property type="nucleotide sequence ID" value="NZ_CP036279.1"/>
</dbReference>
<evidence type="ECO:0000313" key="4">
    <source>
        <dbReference type="Proteomes" id="UP000317093"/>
    </source>
</evidence>
<feature type="region of interest" description="Disordered" evidence="1">
    <location>
        <begin position="136"/>
        <end position="156"/>
    </location>
</feature>
<dbReference type="Proteomes" id="UP000317093">
    <property type="component" value="Chromosome"/>
</dbReference>
<reference evidence="3 4" key="1">
    <citation type="submission" date="2019-02" db="EMBL/GenBank/DDBJ databases">
        <title>Deep-cultivation of Planctomycetes and their phenomic and genomic characterization uncovers novel biology.</title>
        <authorList>
            <person name="Wiegand S."/>
            <person name="Jogler M."/>
            <person name="Boedeker C."/>
            <person name="Pinto D."/>
            <person name="Vollmers J."/>
            <person name="Rivas-Marin E."/>
            <person name="Kohn T."/>
            <person name="Peeters S.H."/>
            <person name="Heuer A."/>
            <person name="Rast P."/>
            <person name="Oberbeckmann S."/>
            <person name="Bunk B."/>
            <person name="Jeske O."/>
            <person name="Meyerdierks A."/>
            <person name="Storesund J.E."/>
            <person name="Kallscheuer N."/>
            <person name="Luecker S."/>
            <person name="Lage O.M."/>
            <person name="Pohl T."/>
            <person name="Merkel B.J."/>
            <person name="Hornburger P."/>
            <person name="Mueller R.-W."/>
            <person name="Bruemmer F."/>
            <person name="Labrenz M."/>
            <person name="Spormann A.M."/>
            <person name="Op den Camp H."/>
            <person name="Overmann J."/>
            <person name="Amann R."/>
            <person name="Jetten M.S.M."/>
            <person name="Mascher T."/>
            <person name="Medema M.H."/>
            <person name="Devos D.P."/>
            <person name="Kaster A.-K."/>
            <person name="Ovreas L."/>
            <person name="Rohde M."/>
            <person name="Galperin M.Y."/>
            <person name="Jogler C."/>
        </authorList>
    </citation>
    <scope>NUCLEOTIDE SEQUENCE [LARGE SCALE GENOMIC DNA]</scope>
    <source>
        <strain evidence="3 4">Pan216</strain>
    </source>
</reference>
<dbReference type="EMBL" id="CP036279">
    <property type="protein sequence ID" value="QDU64174.1"/>
    <property type="molecule type" value="Genomic_DNA"/>
</dbReference>
<accession>A0A518BB16</accession>
<proteinExistence type="predicted"/>